<reference evidence="1" key="1">
    <citation type="submission" date="2022-11" db="EMBL/GenBank/DDBJ databases">
        <title>Chromosomal genome sequence assembly and mating type (MAT) locus characterization of the leprose asexual lichenized fungus Lepraria neglecta (Nyl.) Erichsen.</title>
        <authorList>
            <person name="Allen J.L."/>
            <person name="Pfeffer B."/>
        </authorList>
    </citation>
    <scope>NUCLEOTIDE SEQUENCE</scope>
    <source>
        <strain evidence="1">Allen 5258</strain>
    </source>
</reference>
<evidence type="ECO:0000313" key="1">
    <source>
        <dbReference type="EMBL" id="KAK3174101.1"/>
    </source>
</evidence>
<evidence type="ECO:0008006" key="3">
    <source>
        <dbReference type="Google" id="ProtNLM"/>
    </source>
</evidence>
<keyword evidence="2" id="KW-1185">Reference proteome</keyword>
<organism evidence="1 2">
    <name type="scientific">Lepraria neglecta</name>
    <dbReference type="NCBI Taxonomy" id="209136"/>
    <lineage>
        <taxon>Eukaryota</taxon>
        <taxon>Fungi</taxon>
        <taxon>Dikarya</taxon>
        <taxon>Ascomycota</taxon>
        <taxon>Pezizomycotina</taxon>
        <taxon>Lecanoromycetes</taxon>
        <taxon>OSLEUM clade</taxon>
        <taxon>Lecanoromycetidae</taxon>
        <taxon>Lecanorales</taxon>
        <taxon>Lecanorineae</taxon>
        <taxon>Stereocaulaceae</taxon>
        <taxon>Lepraria</taxon>
    </lineage>
</organism>
<dbReference type="Proteomes" id="UP001276659">
    <property type="component" value="Unassembled WGS sequence"/>
</dbReference>
<proteinExistence type="predicted"/>
<evidence type="ECO:0000313" key="2">
    <source>
        <dbReference type="Proteomes" id="UP001276659"/>
    </source>
</evidence>
<comment type="caution">
    <text evidence="1">The sequence shown here is derived from an EMBL/GenBank/DDBJ whole genome shotgun (WGS) entry which is preliminary data.</text>
</comment>
<gene>
    <name evidence="1" type="ORF">OEA41_001345</name>
</gene>
<protein>
    <recommendedName>
        <fullName evidence="3">F-box domain-containing protein</fullName>
    </recommendedName>
</protein>
<name>A0AAD9ZAL1_9LECA</name>
<dbReference type="EMBL" id="JASNWA010000006">
    <property type="protein sequence ID" value="KAK3174101.1"/>
    <property type="molecule type" value="Genomic_DNA"/>
</dbReference>
<accession>A0AAD9ZAL1</accession>
<dbReference type="AlphaFoldDB" id="A0AAD9ZAL1"/>
<sequence>MDKTPTEVLRIILSKLAEVKDRRTITALKSLRLCNHKLKTVSTEYLFEEIRLEFTEASHEEMATIAQRPIYHKHVRELNILPKGIAGFLLNQLDFESWITGTEPARNLDIGQSDRGNYTELTARWGFVPHYFDDVYAEYVEINRHQGLFLTRAEVMLETAIGRFPHLKGLVPGTHRHFCNPDQLSTKLPCENKHIALK</sequence>